<evidence type="ECO:0000313" key="4">
    <source>
        <dbReference type="Proteomes" id="UP000266673"/>
    </source>
</evidence>
<feature type="compositionally biased region" description="Basic residues" evidence="1">
    <location>
        <begin position="257"/>
        <end position="267"/>
    </location>
</feature>
<comment type="caution">
    <text evidence="3">The sequence shown here is derived from an EMBL/GenBank/DDBJ whole genome shotgun (WGS) entry which is preliminary data.</text>
</comment>
<sequence>MVSHASLLVVIISVKSYCSCSFGLAKYKLTKELSQTIKFKYFFSTDQPPLMFASGDIVFISGKFIVENLEPCFTIAYSTIVNSDNPNREFNMSDVPISMPHCLYSVMVNREPKKVANFIHFGVETVEYNSVTGKIMIEATDIDYLKTSTIGISGTESSRSTTNIPSIIDIIDDDIDSVSTQQPQRQHGSFEMSADTTDASTGIDRSHSTKKYHTTVEDYQSDEIKSVNKGDNEKDPDLVNLDQQSQEIKEEEEPQSKKRKRNVKEKKTKFLIMKAMMKKIRF</sequence>
<accession>A0A397VBC7</accession>
<organism evidence="3 4">
    <name type="scientific">Gigaspora rosea</name>
    <dbReference type="NCBI Taxonomy" id="44941"/>
    <lineage>
        <taxon>Eukaryota</taxon>
        <taxon>Fungi</taxon>
        <taxon>Fungi incertae sedis</taxon>
        <taxon>Mucoromycota</taxon>
        <taxon>Glomeromycotina</taxon>
        <taxon>Glomeromycetes</taxon>
        <taxon>Diversisporales</taxon>
        <taxon>Gigasporaceae</taxon>
        <taxon>Gigaspora</taxon>
    </lineage>
</organism>
<dbReference type="AlphaFoldDB" id="A0A397VBC7"/>
<feature type="region of interest" description="Disordered" evidence="1">
    <location>
        <begin position="178"/>
        <end position="267"/>
    </location>
</feature>
<gene>
    <name evidence="3" type="ORF">C2G38_2035809</name>
</gene>
<feature type="chain" id="PRO_5017483173" evidence="2">
    <location>
        <begin position="21"/>
        <end position="282"/>
    </location>
</feature>
<evidence type="ECO:0000313" key="3">
    <source>
        <dbReference type="EMBL" id="RIB19755.1"/>
    </source>
</evidence>
<feature type="signal peptide" evidence="2">
    <location>
        <begin position="1"/>
        <end position="20"/>
    </location>
</feature>
<protein>
    <submittedName>
        <fullName evidence="3">Uncharacterized protein</fullName>
    </submittedName>
</protein>
<feature type="compositionally biased region" description="Polar residues" evidence="1">
    <location>
        <begin position="178"/>
        <end position="187"/>
    </location>
</feature>
<name>A0A397VBC7_9GLOM</name>
<dbReference type="Proteomes" id="UP000266673">
    <property type="component" value="Unassembled WGS sequence"/>
</dbReference>
<feature type="compositionally biased region" description="Basic and acidic residues" evidence="1">
    <location>
        <begin position="222"/>
        <end position="237"/>
    </location>
</feature>
<evidence type="ECO:0000256" key="2">
    <source>
        <dbReference type="SAM" id="SignalP"/>
    </source>
</evidence>
<proteinExistence type="predicted"/>
<keyword evidence="4" id="KW-1185">Reference proteome</keyword>
<keyword evidence="2" id="KW-0732">Signal</keyword>
<reference evidence="3 4" key="1">
    <citation type="submission" date="2018-06" db="EMBL/GenBank/DDBJ databases">
        <title>Comparative genomics reveals the genomic features of Rhizophagus irregularis, R. cerebriforme, R. diaphanum and Gigaspora rosea, and their symbiotic lifestyle signature.</title>
        <authorList>
            <person name="Morin E."/>
            <person name="San Clemente H."/>
            <person name="Chen E.C.H."/>
            <person name="De La Providencia I."/>
            <person name="Hainaut M."/>
            <person name="Kuo A."/>
            <person name="Kohler A."/>
            <person name="Murat C."/>
            <person name="Tang N."/>
            <person name="Roy S."/>
            <person name="Loubradou J."/>
            <person name="Henrissat B."/>
            <person name="Grigoriev I.V."/>
            <person name="Corradi N."/>
            <person name="Roux C."/>
            <person name="Martin F.M."/>
        </authorList>
    </citation>
    <scope>NUCLEOTIDE SEQUENCE [LARGE SCALE GENOMIC DNA]</scope>
    <source>
        <strain evidence="3 4">DAOM 194757</strain>
    </source>
</reference>
<dbReference type="EMBL" id="QKWP01000455">
    <property type="protein sequence ID" value="RIB19755.1"/>
    <property type="molecule type" value="Genomic_DNA"/>
</dbReference>
<evidence type="ECO:0000256" key="1">
    <source>
        <dbReference type="SAM" id="MobiDB-lite"/>
    </source>
</evidence>